<feature type="region of interest" description="Disordered" evidence="3">
    <location>
        <begin position="28"/>
        <end position="57"/>
    </location>
</feature>
<keyword evidence="1" id="KW-0677">Repeat</keyword>
<feature type="repeat" description="PPR" evidence="2">
    <location>
        <begin position="406"/>
        <end position="440"/>
    </location>
</feature>
<evidence type="ECO:0008006" key="6">
    <source>
        <dbReference type="Google" id="ProtNLM"/>
    </source>
</evidence>
<evidence type="ECO:0000256" key="2">
    <source>
        <dbReference type="PROSITE-ProRule" id="PRU00708"/>
    </source>
</evidence>
<protein>
    <recommendedName>
        <fullName evidence="6">Pentatricopeptide repeat-containing protein At3g28640</fullName>
    </recommendedName>
</protein>
<dbReference type="InterPro" id="IPR046960">
    <property type="entry name" value="PPR_At4g14850-like_plant"/>
</dbReference>
<dbReference type="NCBIfam" id="TIGR00756">
    <property type="entry name" value="PPR"/>
    <property type="match status" value="5"/>
</dbReference>
<reference evidence="4" key="1">
    <citation type="submission" date="2023-07" db="EMBL/GenBank/DDBJ databases">
        <title>draft genome sequence of fig (Ficus carica).</title>
        <authorList>
            <person name="Takahashi T."/>
            <person name="Nishimura K."/>
        </authorList>
    </citation>
    <scope>NUCLEOTIDE SEQUENCE</scope>
</reference>
<dbReference type="Pfam" id="PF20431">
    <property type="entry name" value="E_motif"/>
    <property type="match status" value="1"/>
</dbReference>
<dbReference type="Pfam" id="PF01535">
    <property type="entry name" value="PPR"/>
    <property type="match status" value="4"/>
</dbReference>
<name>A0AA87ZUD8_FICCA</name>
<comment type="caution">
    <text evidence="4">The sequence shown here is derived from an EMBL/GenBank/DDBJ whole genome shotgun (WGS) entry which is preliminary data.</text>
</comment>
<gene>
    <name evidence="4" type="ORF">TIFTF001_011587</name>
</gene>
<evidence type="ECO:0000313" key="5">
    <source>
        <dbReference type="Proteomes" id="UP001187192"/>
    </source>
</evidence>
<proteinExistence type="predicted"/>
<dbReference type="Gene3D" id="1.25.40.10">
    <property type="entry name" value="Tetratricopeptide repeat domain"/>
    <property type="match status" value="2"/>
</dbReference>
<sequence length="570" mass="63392">MTSALSSPPTQTNLRAQAKFALLPPLAASPKTDDELDASTRPGTSNSPPPTSSTVNDGTASIQAWKRFMSLAQRCSNMCQLKPIHALFLTSGLHLNNYAISKLIAFCALSDSGDLRYASLMFNQIETPNSFIYNTLIRAYSRSSRPHLVLRYFHLMVKATDRVADHNTFNFVLLACVNGARVLEGKQVHGWVVKNGLALLDGYVQTALVRLYAECKIMDDARKVFNEIPQRDHFQWNALMDGYIRCGLASEALGVFRDMLAFGVELDEWCAVTALTACTHLGALWQGKWIHEYVEKRKGFESDLFIGTALVDMYVKCGCLDMAVKVFEKMPRKNVFSWAAMIGGFAVHGQARKAIHCLERMQVDDGLRPDGVVLLGVLTACAHAGLQKEGELLLHNMKSQYGILPKHEHYSCVVDLLCRAGKLREAYQLIRRMPMEPLASVWGALLSGCRIHNNVDLAELAVNELVLLENEDKTGQDGVYVQLSNIYLAARRTDDAVRIRKMIGDGGIRKTPGCSIIEVDGRVNEFVSGDVVHSCRAEICAMLDLLSFNSIQDPCAEYFEIYKYLLHNTS</sequence>
<organism evidence="4 5">
    <name type="scientific">Ficus carica</name>
    <name type="common">Common fig</name>
    <dbReference type="NCBI Taxonomy" id="3494"/>
    <lineage>
        <taxon>Eukaryota</taxon>
        <taxon>Viridiplantae</taxon>
        <taxon>Streptophyta</taxon>
        <taxon>Embryophyta</taxon>
        <taxon>Tracheophyta</taxon>
        <taxon>Spermatophyta</taxon>
        <taxon>Magnoliopsida</taxon>
        <taxon>eudicotyledons</taxon>
        <taxon>Gunneridae</taxon>
        <taxon>Pentapetalae</taxon>
        <taxon>rosids</taxon>
        <taxon>fabids</taxon>
        <taxon>Rosales</taxon>
        <taxon>Moraceae</taxon>
        <taxon>Ficeae</taxon>
        <taxon>Ficus</taxon>
    </lineage>
</organism>
<accession>A0AA87ZUD8</accession>
<dbReference type="FunFam" id="1.25.40.10:FF:001236">
    <property type="entry name" value="Pentatricopeptide repeat-containing protein At3g28660"/>
    <property type="match status" value="1"/>
</dbReference>
<feature type="repeat" description="PPR" evidence="2">
    <location>
        <begin position="129"/>
        <end position="159"/>
    </location>
</feature>
<dbReference type="FunFam" id="1.25.40.10:FF:000073">
    <property type="entry name" value="Pentatricopeptide repeat-containing protein chloroplastic"/>
    <property type="match status" value="1"/>
</dbReference>
<dbReference type="InterPro" id="IPR002885">
    <property type="entry name" value="PPR_rpt"/>
</dbReference>
<dbReference type="InterPro" id="IPR046848">
    <property type="entry name" value="E_motif"/>
</dbReference>
<evidence type="ECO:0000256" key="1">
    <source>
        <dbReference type="ARBA" id="ARBA00022737"/>
    </source>
</evidence>
<keyword evidence="5" id="KW-1185">Reference proteome</keyword>
<dbReference type="PANTHER" id="PTHR47926:SF537">
    <property type="entry name" value="PENTACOTRIPEPTIDE-REPEAT REGION OF PRORP DOMAIN-CONTAINING PROTEIN"/>
    <property type="match status" value="1"/>
</dbReference>
<dbReference type="GO" id="GO:0003723">
    <property type="term" value="F:RNA binding"/>
    <property type="evidence" value="ECO:0007669"/>
    <property type="project" value="InterPro"/>
</dbReference>
<dbReference type="AlphaFoldDB" id="A0AA87ZUD8"/>
<feature type="repeat" description="PPR" evidence="2">
    <location>
        <begin position="232"/>
        <end position="266"/>
    </location>
</feature>
<feature type="repeat" description="PPR" evidence="2">
    <location>
        <begin position="303"/>
        <end position="337"/>
    </location>
</feature>
<dbReference type="PANTHER" id="PTHR47926">
    <property type="entry name" value="PENTATRICOPEPTIDE REPEAT-CONTAINING PROTEIN"/>
    <property type="match status" value="1"/>
</dbReference>
<dbReference type="Proteomes" id="UP001187192">
    <property type="component" value="Unassembled WGS sequence"/>
</dbReference>
<evidence type="ECO:0000256" key="3">
    <source>
        <dbReference type="SAM" id="MobiDB-lite"/>
    </source>
</evidence>
<dbReference type="Pfam" id="PF12854">
    <property type="entry name" value="PPR_1"/>
    <property type="match status" value="1"/>
</dbReference>
<dbReference type="InterPro" id="IPR011990">
    <property type="entry name" value="TPR-like_helical_dom_sf"/>
</dbReference>
<evidence type="ECO:0000313" key="4">
    <source>
        <dbReference type="EMBL" id="GMN42378.1"/>
    </source>
</evidence>
<dbReference type="PROSITE" id="PS51375">
    <property type="entry name" value="PPR"/>
    <property type="match status" value="4"/>
</dbReference>
<dbReference type="GO" id="GO:0009451">
    <property type="term" value="P:RNA modification"/>
    <property type="evidence" value="ECO:0007669"/>
    <property type="project" value="InterPro"/>
</dbReference>
<dbReference type="FunFam" id="1.25.40.10:FF:001394">
    <property type="entry name" value="Pentatricopeptide repeat-containing protein At3g28660"/>
    <property type="match status" value="1"/>
</dbReference>
<dbReference type="EMBL" id="BTGU01000014">
    <property type="protein sequence ID" value="GMN42378.1"/>
    <property type="molecule type" value="Genomic_DNA"/>
</dbReference>